<accession>A0AAN9Y3H1</accession>
<evidence type="ECO:0000313" key="2">
    <source>
        <dbReference type="EMBL" id="KAK7590149.1"/>
    </source>
</evidence>
<dbReference type="AlphaFoldDB" id="A0AAN9Y3H1"/>
<evidence type="ECO:0000313" key="3">
    <source>
        <dbReference type="Proteomes" id="UP001367676"/>
    </source>
</evidence>
<proteinExistence type="predicted"/>
<organism evidence="2 3">
    <name type="scientific">Parthenolecanium corni</name>
    <dbReference type="NCBI Taxonomy" id="536013"/>
    <lineage>
        <taxon>Eukaryota</taxon>
        <taxon>Metazoa</taxon>
        <taxon>Ecdysozoa</taxon>
        <taxon>Arthropoda</taxon>
        <taxon>Hexapoda</taxon>
        <taxon>Insecta</taxon>
        <taxon>Pterygota</taxon>
        <taxon>Neoptera</taxon>
        <taxon>Paraneoptera</taxon>
        <taxon>Hemiptera</taxon>
        <taxon>Sternorrhyncha</taxon>
        <taxon>Coccoidea</taxon>
        <taxon>Coccidae</taxon>
        <taxon>Parthenolecanium</taxon>
    </lineage>
</organism>
<comment type="caution">
    <text evidence="2">The sequence shown here is derived from an EMBL/GenBank/DDBJ whole genome shotgun (WGS) entry which is preliminary data.</text>
</comment>
<evidence type="ECO:0000256" key="1">
    <source>
        <dbReference type="SAM" id="MobiDB-lite"/>
    </source>
</evidence>
<dbReference type="Proteomes" id="UP001367676">
    <property type="component" value="Unassembled WGS sequence"/>
</dbReference>
<gene>
    <name evidence="2" type="ORF">V9T40_001762</name>
</gene>
<keyword evidence="3" id="KW-1185">Reference proteome</keyword>
<name>A0AAN9Y3H1_9HEMI</name>
<reference evidence="2 3" key="1">
    <citation type="submission" date="2024-03" db="EMBL/GenBank/DDBJ databases">
        <title>Adaptation during the transition from Ophiocordyceps entomopathogen to insect associate is accompanied by gene loss and intensified selection.</title>
        <authorList>
            <person name="Ward C.M."/>
            <person name="Onetto C.A."/>
            <person name="Borneman A.R."/>
        </authorList>
    </citation>
    <scope>NUCLEOTIDE SEQUENCE [LARGE SCALE GENOMIC DNA]</scope>
    <source>
        <strain evidence="2">AWRI1</strain>
        <tissue evidence="2">Single Adult Female</tissue>
    </source>
</reference>
<protein>
    <submittedName>
        <fullName evidence="2">Uncharacterized protein</fullName>
    </submittedName>
</protein>
<dbReference type="EMBL" id="JBBCAQ010000022">
    <property type="protein sequence ID" value="KAK7590149.1"/>
    <property type="molecule type" value="Genomic_DNA"/>
</dbReference>
<feature type="region of interest" description="Disordered" evidence="1">
    <location>
        <begin position="254"/>
        <end position="310"/>
    </location>
</feature>
<sequence>MFASRARPPIRTLITLGAATSHATETVAAARTHHYDGSLRTPSLPMLSVVFVNFVVGVFVAVADYPSLPASSSPTSLLTPLLSRSTTAAFVVDIFRNSTASAFVVGDEQRTSADPQQIRSSSSSSNFGQYLPYPYPAAIVGPRLAPDVGQPKLVNVAVLLLLAKIAWPPAATLRSSPDYKDEERAFIAPSSKRVRRERPFAYLRSGASAESSSVRSGRLTAAKIAAYPASIVVGGGTSDAVVAAAFANRSRAFASGSDSASGGVGGGSSSGGRRTSGDVSAGGTANIARLRRQTVPSRANGSGADEISASGGDGGAVAVAASAAWNTTTLTVDATTVAQPELIADNRSPNPMTPNGASMETGESHLLLLSF</sequence>